<dbReference type="SUPFAM" id="SSF53901">
    <property type="entry name" value="Thiolase-like"/>
    <property type="match status" value="1"/>
</dbReference>
<evidence type="ECO:0000256" key="1">
    <source>
        <dbReference type="ARBA" id="ARBA00023229"/>
    </source>
</evidence>
<evidence type="ECO:0000259" key="2">
    <source>
        <dbReference type="Pfam" id="PF01796"/>
    </source>
</evidence>
<dbReference type="SUPFAM" id="SSF50249">
    <property type="entry name" value="Nucleic acid-binding proteins"/>
    <property type="match status" value="1"/>
</dbReference>
<evidence type="ECO:0000313" key="4">
    <source>
        <dbReference type="Proteomes" id="UP000509241"/>
    </source>
</evidence>
<protein>
    <submittedName>
        <fullName evidence="3">OB-fold domain-containing protein</fullName>
    </submittedName>
</protein>
<dbReference type="InterPro" id="IPR052513">
    <property type="entry name" value="Thioester_dehydratase-like"/>
</dbReference>
<dbReference type="KEGG" id="haly:HYG82_15500"/>
<evidence type="ECO:0000313" key="3">
    <source>
        <dbReference type="EMBL" id="QLG51244.1"/>
    </source>
</evidence>
<feature type="domain" description="ChsH2 C-terminal OB-fold" evidence="2">
    <location>
        <begin position="80"/>
        <end position="140"/>
    </location>
</feature>
<dbReference type="AlphaFoldDB" id="A0A7D5KU41"/>
<dbReference type="InterPro" id="IPR002878">
    <property type="entry name" value="ChsH2_C"/>
</dbReference>
<dbReference type="GO" id="GO:0008299">
    <property type="term" value="P:isoprenoid biosynthetic process"/>
    <property type="evidence" value="ECO:0007669"/>
    <property type="project" value="UniProtKB-KW"/>
</dbReference>
<dbReference type="InterPro" id="IPR012340">
    <property type="entry name" value="NA-bd_OB-fold"/>
</dbReference>
<proteinExistence type="predicted"/>
<dbReference type="OrthoDB" id="9573at2157"/>
<dbReference type="EMBL" id="CP058601">
    <property type="protein sequence ID" value="QLG51244.1"/>
    <property type="molecule type" value="Genomic_DNA"/>
</dbReference>
<dbReference type="Pfam" id="PF01796">
    <property type="entry name" value="OB_ChsH2_C"/>
    <property type="match status" value="1"/>
</dbReference>
<dbReference type="PANTHER" id="PTHR34075">
    <property type="entry name" value="BLR3430 PROTEIN"/>
    <property type="match status" value="1"/>
</dbReference>
<organism evidence="3 4">
    <name type="scientific">Natrinema halophilum</name>
    <dbReference type="NCBI Taxonomy" id="1699371"/>
    <lineage>
        <taxon>Archaea</taxon>
        <taxon>Methanobacteriati</taxon>
        <taxon>Methanobacteriota</taxon>
        <taxon>Stenosarchaea group</taxon>
        <taxon>Halobacteria</taxon>
        <taxon>Halobacteriales</taxon>
        <taxon>Natrialbaceae</taxon>
        <taxon>Natrinema</taxon>
    </lineage>
</organism>
<dbReference type="PANTHER" id="PTHR34075:SF5">
    <property type="entry name" value="BLR3430 PROTEIN"/>
    <property type="match status" value="1"/>
</dbReference>
<keyword evidence="4" id="KW-1185">Reference proteome</keyword>
<gene>
    <name evidence="3" type="ORF">HYG82_15500</name>
</gene>
<dbReference type="Gene3D" id="3.40.47.10">
    <property type="match status" value="1"/>
</dbReference>
<accession>A0A7D5KU41</accession>
<name>A0A7D5KU41_9EURY</name>
<keyword evidence="1" id="KW-0414">Isoprene biosynthesis</keyword>
<sequence length="155" mass="16632">MNPKAAQREPITVDDVLESRPIAEPFTLLDCCLVSDGGGAVVLVSEEKARELDVCCGNRHQYPRAVCTACGAEDPPFTERDGTGTIYTYTTCHVPGEPGFGDRMPYVVGAVELAEGPRLLAIIDADSADVEVGSPVEVSFWRMSDEPAMPAFVPE</sequence>
<reference evidence="3 4" key="1">
    <citation type="submission" date="2020-07" db="EMBL/GenBank/DDBJ databases">
        <authorList>
            <person name="Cui H."/>
        </authorList>
    </citation>
    <scope>NUCLEOTIDE SEQUENCE [LARGE SCALE GENOMIC DNA]</scope>
    <source>
        <strain evidence="3 4">YPL8</strain>
    </source>
</reference>
<dbReference type="GO" id="GO:0016746">
    <property type="term" value="F:acyltransferase activity"/>
    <property type="evidence" value="ECO:0007669"/>
    <property type="project" value="InterPro"/>
</dbReference>
<dbReference type="InterPro" id="IPR016039">
    <property type="entry name" value="Thiolase-like"/>
</dbReference>
<dbReference type="Proteomes" id="UP000509241">
    <property type="component" value="Chromosome"/>
</dbReference>